<dbReference type="PANTHER" id="PTHR21600:SF35">
    <property type="entry name" value="PSEUDOURIDINE SYNTHASE"/>
    <property type="match status" value="1"/>
</dbReference>
<dbReference type="Proteomes" id="UP000029381">
    <property type="component" value="Unassembled WGS sequence"/>
</dbReference>
<dbReference type="NCBIfam" id="TIGR00005">
    <property type="entry name" value="rluA_subfam"/>
    <property type="match status" value="1"/>
</dbReference>
<reference evidence="7 8" key="1">
    <citation type="submission" date="2014-08" db="EMBL/GenBank/DDBJ databases">
        <title>Genome sequence of Tetragenococcus muriaticus.</title>
        <authorList>
            <person name="Chuea-nongthon C."/>
            <person name="Rodtong S."/>
            <person name="Yongsawatdigul J."/>
            <person name="Steele J.L."/>
            <person name="Liu X.-y."/>
            <person name="Speers J."/>
            <person name="Glasner J.D."/>
            <person name="Neeno-Eckwall E.C."/>
        </authorList>
    </citation>
    <scope>NUCLEOTIDE SEQUENCE [LARGE SCALE GENOMIC DNA]</scope>
    <source>
        <strain evidence="7 8">3MR10-3</strain>
    </source>
</reference>
<dbReference type="GO" id="GO:0000455">
    <property type="term" value="P:enzyme-directed rRNA pseudouridine synthesis"/>
    <property type="evidence" value="ECO:0007669"/>
    <property type="project" value="TreeGrafter"/>
</dbReference>
<comment type="catalytic activity">
    <reaction evidence="1 5">
        <text>a uridine in RNA = a pseudouridine in RNA</text>
        <dbReference type="Rhea" id="RHEA:48348"/>
        <dbReference type="Rhea" id="RHEA-COMP:12068"/>
        <dbReference type="Rhea" id="RHEA-COMP:12069"/>
        <dbReference type="ChEBI" id="CHEBI:65314"/>
        <dbReference type="ChEBI" id="CHEBI:65315"/>
    </reaction>
</comment>
<comment type="function">
    <text evidence="5">Responsible for synthesis of pseudouridine from uracil.</text>
</comment>
<dbReference type="EC" id="5.4.99.-" evidence="5"/>
<gene>
    <name evidence="7" type="ORF">TMU3MR103_0593</name>
</gene>
<dbReference type="InterPro" id="IPR020103">
    <property type="entry name" value="PsdUridine_synth_cat_dom_sf"/>
</dbReference>
<evidence type="ECO:0000256" key="5">
    <source>
        <dbReference type="RuleBase" id="RU362028"/>
    </source>
</evidence>
<dbReference type="AlphaFoldDB" id="A0A091C7M5"/>
<dbReference type="PROSITE" id="PS50889">
    <property type="entry name" value="S4"/>
    <property type="match status" value="1"/>
</dbReference>
<keyword evidence="8" id="KW-1185">Reference proteome</keyword>
<dbReference type="GO" id="GO:0140098">
    <property type="term" value="F:catalytic activity, acting on RNA"/>
    <property type="evidence" value="ECO:0007669"/>
    <property type="project" value="UniProtKB-ARBA"/>
</dbReference>
<evidence type="ECO:0000313" key="8">
    <source>
        <dbReference type="Proteomes" id="UP000029381"/>
    </source>
</evidence>
<evidence type="ECO:0000256" key="2">
    <source>
        <dbReference type="ARBA" id="ARBA00010876"/>
    </source>
</evidence>
<evidence type="ECO:0000256" key="1">
    <source>
        <dbReference type="ARBA" id="ARBA00000073"/>
    </source>
</evidence>
<dbReference type="InterPro" id="IPR006145">
    <property type="entry name" value="PsdUridine_synth_RsuA/RluA"/>
</dbReference>
<dbReference type="InterPro" id="IPR006225">
    <property type="entry name" value="PsdUridine_synth_RluC/D"/>
</dbReference>
<comment type="similarity">
    <text evidence="2 5">Belongs to the pseudouridine synthase RluA family.</text>
</comment>
<evidence type="ECO:0000313" key="7">
    <source>
        <dbReference type="EMBL" id="KFN92132.1"/>
    </source>
</evidence>
<dbReference type="SUPFAM" id="SSF55120">
    <property type="entry name" value="Pseudouridine synthase"/>
    <property type="match status" value="1"/>
</dbReference>
<dbReference type="EMBL" id="JPVT01000058">
    <property type="protein sequence ID" value="KFN92132.1"/>
    <property type="molecule type" value="Genomic_DNA"/>
</dbReference>
<name>A0A091C7M5_9ENTE</name>
<dbReference type="InterPro" id="IPR050188">
    <property type="entry name" value="RluA_PseudoU_synthase"/>
</dbReference>
<feature type="active site" evidence="3">
    <location>
        <position position="134"/>
    </location>
</feature>
<dbReference type="Gene3D" id="3.30.2350.10">
    <property type="entry name" value="Pseudouridine synthase"/>
    <property type="match status" value="1"/>
</dbReference>
<dbReference type="GO" id="GO:0003723">
    <property type="term" value="F:RNA binding"/>
    <property type="evidence" value="ECO:0007669"/>
    <property type="project" value="UniProtKB-KW"/>
</dbReference>
<proteinExistence type="inferred from homology"/>
<dbReference type="PANTHER" id="PTHR21600">
    <property type="entry name" value="MITOCHONDRIAL RNA PSEUDOURIDINE SYNTHASE"/>
    <property type="match status" value="1"/>
</dbReference>
<dbReference type="PATRIC" id="fig|1302648.3.peg.577"/>
<dbReference type="Pfam" id="PF00849">
    <property type="entry name" value="PseudoU_synth_2"/>
    <property type="match status" value="1"/>
</dbReference>
<dbReference type="GO" id="GO:0009982">
    <property type="term" value="F:pseudouridine synthase activity"/>
    <property type="evidence" value="ECO:0007669"/>
    <property type="project" value="InterPro"/>
</dbReference>
<dbReference type="RefSeq" id="WP_038022415.1">
    <property type="nucleotide sequence ID" value="NZ_JPVT01000058.1"/>
</dbReference>
<keyword evidence="4" id="KW-0694">RNA-binding</keyword>
<protein>
    <recommendedName>
        <fullName evidence="5">Pseudouridine synthase</fullName>
        <ecNumber evidence="5">5.4.99.-</ecNumber>
    </recommendedName>
</protein>
<comment type="caution">
    <text evidence="7">The sequence shown here is derived from an EMBL/GenBank/DDBJ whole genome shotgun (WGS) entry which is preliminary data.</text>
</comment>
<evidence type="ECO:0000256" key="3">
    <source>
        <dbReference type="PIRSR" id="PIRSR606225-1"/>
    </source>
</evidence>
<evidence type="ECO:0000259" key="6">
    <source>
        <dbReference type="Pfam" id="PF00849"/>
    </source>
</evidence>
<accession>A0A091C7M5</accession>
<evidence type="ECO:0000256" key="4">
    <source>
        <dbReference type="PROSITE-ProRule" id="PRU00182"/>
    </source>
</evidence>
<keyword evidence="5 7" id="KW-0413">Isomerase</keyword>
<organism evidence="7 8">
    <name type="scientific">Tetragenococcus muriaticus 3MR10-3</name>
    <dbReference type="NCBI Taxonomy" id="1302648"/>
    <lineage>
        <taxon>Bacteria</taxon>
        <taxon>Bacillati</taxon>
        <taxon>Bacillota</taxon>
        <taxon>Bacilli</taxon>
        <taxon>Lactobacillales</taxon>
        <taxon>Enterococcaceae</taxon>
        <taxon>Tetragenococcus</taxon>
    </lineage>
</organism>
<sequence>MEFCYVYHKYEPQQVKFFLKEQGISKRLLAKIKFQGGQIFVNNRVENVLYELKPEDKIRVIIPDEGSQETLLPDETPIDIIFEDEHLLVVNKPAGVPSIPAQYHPNGTMANRVKSYYQKQSYKDQIVHVVTRLDRDTSGLMLFARHCFSHALLDKQLFNKQLNKKYQAIISGNLTKLNSHDVIDLPILRDPSSIIKRQTGASGKAAKTEYWLRQKNTTHALVDVWLHTGRTHQIRVHFAAIGLPLVSDELYGGATSLPLKRQALHCRELNFIHPFTRAKLCFKQSLPSDMERIMEITETR</sequence>
<feature type="domain" description="Pseudouridine synthase RsuA/RluA-like" evidence="6">
    <location>
        <begin position="86"/>
        <end position="240"/>
    </location>
</feature>
<dbReference type="CDD" id="cd02869">
    <property type="entry name" value="PseudoU_synth_RluA_like"/>
    <property type="match status" value="1"/>
</dbReference>
<dbReference type="InterPro" id="IPR006224">
    <property type="entry name" value="PsdUridine_synth_RluA-like_CS"/>
</dbReference>
<dbReference type="PROSITE" id="PS01129">
    <property type="entry name" value="PSI_RLU"/>
    <property type="match status" value="1"/>
</dbReference>